<accession>A0A1N7JEJ9</accession>
<sequence>MTVAAAWIWVAPTFRRKGLFTFIRRLVGLDDVHRQGAHRVAAIDGYGPWPLWFEPVPTRHATPRFSSIELHTPPTFARGDVVAVNRSGEVEFSGTISCRI</sequence>
<dbReference type="RefSeq" id="WP_076599323.1">
    <property type="nucleotide sequence ID" value="NZ_CP046976.1"/>
</dbReference>
<name>A0A1N7JEJ9_9CORY</name>
<gene>
    <name evidence="1" type="ORF">SAMN05444817_10683</name>
</gene>
<dbReference type="STRING" id="1161099.SAMN05444817_10683"/>
<protein>
    <submittedName>
        <fullName evidence="1">Uncharacterized protein</fullName>
    </submittedName>
</protein>
<dbReference type="EMBL" id="FTOF01000006">
    <property type="protein sequence ID" value="SIS47691.1"/>
    <property type="molecule type" value="Genomic_DNA"/>
</dbReference>
<evidence type="ECO:0000313" key="2">
    <source>
        <dbReference type="Proteomes" id="UP000186292"/>
    </source>
</evidence>
<dbReference type="Proteomes" id="UP000186292">
    <property type="component" value="Unassembled WGS sequence"/>
</dbReference>
<organism evidence="1 2">
    <name type="scientific">Corynebacterium appendicis CIP 107643</name>
    <dbReference type="NCBI Taxonomy" id="1161099"/>
    <lineage>
        <taxon>Bacteria</taxon>
        <taxon>Bacillati</taxon>
        <taxon>Actinomycetota</taxon>
        <taxon>Actinomycetes</taxon>
        <taxon>Mycobacteriales</taxon>
        <taxon>Corynebacteriaceae</taxon>
        <taxon>Corynebacterium</taxon>
    </lineage>
</organism>
<dbReference type="AlphaFoldDB" id="A0A1N7JEJ9"/>
<keyword evidence="2" id="KW-1185">Reference proteome</keyword>
<dbReference type="OrthoDB" id="8399956at2"/>
<reference evidence="2" key="1">
    <citation type="submission" date="2017-01" db="EMBL/GenBank/DDBJ databases">
        <authorList>
            <person name="Varghese N."/>
            <person name="Submissions S."/>
        </authorList>
    </citation>
    <scope>NUCLEOTIDE SEQUENCE [LARGE SCALE GENOMIC DNA]</scope>
    <source>
        <strain evidence="2">DSM 44531</strain>
    </source>
</reference>
<evidence type="ECO:0000313" key="1">
    <source>
        <dbReference type="EMBL" id="SIS47691.1"/>
    </source>
</evidence>
<proteinExistence type="predicted"/>